<dbReference type="PRINTS" id="PR00455">
    <property type="entry name" value="HTHTETR"/>
</dbReference>
<sequence length="177" mass="20406">MADKTNQIIKAAVDVFIEKGYNATTQDIASKAQVAEVTLFRKFTNKQNLFLTAIQSTIDEHFSMKERQQQTDEPLEKTLTLWFTERSQMLIKKRALVKMLLSESLMGNLPEHINFPVIFYQQLLEQLKPFERQVDIENMARSWVGYFISTVVLGTPTKDIDIARIFITPFVRGEADA</sequence>
<dbReference type="InterPro" id="IPR009057">
    <property type="entry name" value="Homeodomain-like_sf"/>
</dbReference>
<evidence type="ECO:0000259" key="4">
    <source>
        <dbReference type="PROSITE" id="PS50977"/>
    </source>
</evidence>
<name>A0A1I5MCQ7_9BACI</name>
<organism evidence="6 7">
    <name type="scientific">Halolactibacillus halophilus</name>
    <dbReference type="NCBI Taxonomy" id="306540"/>
    <lineage>
        <taxon>Bacteria</taxon>
        <taxon>Bacillati</taxon>
        <taxon>Bacillota</taxon>
        <taxon>Bacilli</taxon>
        <taxon>Bacillales</taxon>
        <taxon>Bacillaceae</taxon>
        <taxon>Halolactibacillus</taxon>
    </lineage>
</organism>
<dbReference type="EMBL" id="FOXC01000005">
    <property type="protein sequence ID" value="SFP07300.1"/>
    <property type="molecule type" value="Genomic_DNA"/>
</dbReference>
<reference evidence="6 7" key="1">
    <citation type="submission" date="2016-10" db="EMBL/GenBank/DDBJ databases">
        <authorList>
            <person name="de Groot N.N."/>
        </authorList>
    </citation>
    <scope>NUCLEOTIDE SEQUENCE [LARGE SCALE GENOMIC DNA]</scope>
    <source>
        <strain evidence="6 7">DSM 17073</strain>
    </source>
</reference>
<feature type="domain" description="HTH tetR-type" evidence="4">
    <location>
        <begin position="2"/>
        <end position="61"/>
    </location>
</feature>
<dbReference type="Proteomes" id="UP000321547">
    <property type="component" value="Unassembled WGS sequence"/>
</dbReference>
<evidence type="ECO:0000256" key="1">
    <source>
        <dbReference type="ARBA" id="ARBA00022491"/>
    </source>
</evidence>
<dbReference type="EMBL" id="BJWI01000023">
    <property type="protein sequence ID" value="GEM02080.1"/>
    <property type="molecule type" value="Genomic_DNA"/>
</dbReference>
<protein>
    <submittedName>
        <fullName evidence="6">DNA-binding transcriptional regulator, AcrR family</fullName>
    </submittedName>
</protein>
<accession>A0A1I5MCQ7</accession>
<dbReference type="PANTHER" id="PTHR43479:SF11">
    <property type="entry name" value="ACREF_ENVCD OPERON REPRESSOR-RELATED"/>
    <property type="match status" value="1"/>
</dbReference>
<gene>
    <name evidence="5" type="ORF">HHA03_16120</name>
    <name evidence="6" type="ORF">SAMN05421839_10527</name>
</gene>
<dbReference type="SUPFAM" id="SSF46689">
    <property type="entry name" value="Homeodomain-like"/>
    <property type="match status" value="1"/>
</dbReference>
<dbReference type="OrthoDB" id="277085at2"/>
<reference evidence="5 8" key="2">
    <citation type="submission" date="2019-07" db="EMBL/GenBank/DDBJ databases">
        <title>Whole genome shotgun sequence of Halolactibacillus halophilus NBRC 100868.</title>
        <authorList>
            <person name="Hosoyama A."/>
            <person name="Uohara A."/>
            <person name="Ohji S."/>
            <person name="Ichikawa N."/>
        </authorList>
    </citation>
    <scope>NUCLEOTIDE SEQUENCE [LARGE SCALE GENOMIC DNA]</scope>
    <source>
        <strain evidence="5 8">NBRC 100868</strain>
    </source>
</reference>
<evidence type="ECO:0000313" key="6">
    <source>
        <dbReference type="EMBL" id="SFP07300.1"/>
    </source>
</evidence>
<evidence type="ECO:0000256" key="3">
    <source>
        <dbReference type="PROSITE-ProRule" id="PRU00335"/>
    </source>
</evidence>
<dbReference type="InterPro" id="IPR050624">
    <property type="entry name" value="HTH-type_Tx_Regulator"/>
</dbReference>
<dbReference type="Gene3D" id="1.10.357.10">
    <property type="entry name" value="Tetracycline Repressor, domain 2"/>
    <property type="match status" value="1"/>
</dbReference>
<dbReference type="Proteomes" id="UP000242243">
    <property type="component" value="Unassembled WGS sequence"/>
</dbReference>
<dbReference type="RefSeq" id="WP_089830294.1">
    <property type="nucleotide sequence ID" value="NZ_BJWI01000023.1"/>
</dbReference>
<evidence type="ECO:0000313" key="8">
    <source>
        <dbReference type="Proteomes" id="UP000321547"/>
    </source>
</evidence>
<dbReference type="PANTHER" id="PTHR43479">
    <property type="entry name" value="ACREF/ENVCD OPERON REPRESSOR-RELATED"/>
    <property type="match status" value="1"/>
</dbReference>
<dbReference type="STRING" id="306540.SAMN05421839_10527"/>
<feature type="DNA-binding region" description="H-T-H motif" evidence="3">
    <location>
        <begin position="24"/>
        <end position="43"/>
    </location>
</feature>
<dbReference type="AlphaFoldDB" id="A0A1I5MCQ7"/>
<keyword evidence="8" id="KW-1185">Reference proteome</keyword>
<dbReference type="InterPro" id="IPR001647">
    <property type="entry name" value="HTH_TetR"/>
</dbReference>
<dbReference type="GO" id="GO:0003677">
    <property type="term" value="F:DNA binding"/>
    <property type="evidence" value="ECO:0007669"/>
    <property type="project" value="UniProtKB-UniRule"/>
</dbReference>
<dbReference type="Pfam" id="PF00440">
    <property type="entry name" value="TetR_N"/>
    <property type="match status" value="1"/>
</dbReference>
<evidence type="ECO:0000256" key="2">
    <source>
        <dbReference type="ARBA" id="ARBA00023125"/>
    </source>
</evidence>
<keyword evidence="1" id="KW-0678">Repressor</keyword>
<dbReference type="PROSITE" id="PS50977">
    <property type="entry name" value="HTH_TETR_2"/>
    <property type="match status" value="1"/>
</dbReference>
<keyword evidence="2 3" id="KW-0238">DNA-binding</keyword>
<evidence type="ECO:0000313" key="7">
    <source>
        <dbReference type="Proteomes" id="UP000242243"/>
    </source>
</evidence>
<evidence type="ECO:0000313" key="5">
    <source>
        <dbReference type="EMBL" id="GEM02080.1"/>
    </source>
</evidence>
<proteinExistence type="predicted"/>